<evidence type="ECO:0000256" key="1">
    <source>
        <dbReference type="SAM" id="MobiDB-lite"/>
    </source>
</evidence>
<feature type="region of interest" description="Disordered" evidence="1">
    <location>
        <begin position="90"/>
        <end position="125"/>
    </location>
</feature>
<feature type="compositionally biased region" description="Acidic residues" evidence="1">
    <location>
        <begin position="101"/>
        <end position="112"/>
    </location>
</feature>
<dbReference type="Gene3D" id="1.10.472.10">
    <property type="entry name" value="Cyclin-like"/>
    <property type="match status" value="2"/>
</dbReference>
<proteinExistence type="predicted"/>
<dbReference type="Proteomes" id="UP001295423">
    <property type="component" value="Unassembled WGS sequence"/>
</dbReference>
<evidence type="ECO:0008006" key="4">
    <source>
        <dbReference type="Google" id="ProtNLM"/>
    </source>
</evidence>
<keyword evidence="3" id="KW-1185">Reference proteome</keyword>
<evidence type="ECO:0000313" key="2">
    <source>
        <dbReference type="EMBL" id="CAJ1970014.1"/>
    </source>
</evidence>
<name>A0AAD2JQ88_9STRA</name>
<protein>
    <recommendedName>
        <fullName evidence="4">Cyclin N-terminal domain-containing protein</fullName>
    </recommendedName>
</protein>
<feature type="compositionally biased region" description="Low complexity" evidence="1">
    <location>
        <begin position="201"/>
        <end position="221"/>
    </location>
</feature>
<reference evidence="2" key="1">
    <citation type="submission" date="2023-08" db="EMBL/GenBank/DDBJ databases">
        <authorList>
            <person name="Audoor S."/>
            <person name="Bilcke G."/>
        </authorList>
    </citation>
    <scope>NUCLEOTIDE SEQUENCE</scope>
</reference>
<dbReference type="CDD" id="cd20537">
    <property type="entry name" value="CYCLIN_CCNO-like_rpt2"/>
    <property type="match status" value="1"/>
</dbReference>
<feature type="region of interest" description="Disordered" evidence="1">
    <location>
        <begin position="457"/>
        <end position="482"/>
    </location>
</feature>
<feature type="region of interest" description="Disordered" evidence="1">
    <location>
        <begin position="200"/>
        <end position="221"/>
    </location>
</feature>
<gene>
    <name evidence="2" type="ORF">CYCCA115_LOCUS24038</name>
</gene>
<dbReference type="SUPFAM" id="SSF47954">
    <property type="entry name" value="Cyclin-like"/>
    <property type="match status" value="1"/>
</dbReference>
<dbReference type="InterPro" id="IPR036915">
    <property type="entry name" value="Cyclin-like_sf"/>
</dbReference>
<feature type="region of interest" description="Disordered" evidence="1">
    <location>
        <begin position="1"/>
        <end position="44"/>
    </location>
</feature>
<sequence>MACRKRTIREVASSHNSFKQEAESAENSDFARPSNGDGKPEDSCKKHCVAINREHSSALFTPSSMILSPDAVKEAGLKILLETERLVNPQHQSDIARNEDDGNDEHEGENDTNNDTSNSNKKTRQVAAGASLNLPLVPDQFSPHKAWSEQTAKWSYDVLDHLQLPREIVYLSMHILEKALLASDSAGGTGGGGACSDINLDDSGNVSNDSGDSSDDSNTAGGSEYRFGITNKHEYEKIAITSLYLAVRLSTRQTPPTSQEPGYAPLQRKLQISELLSISGSTWTEQEIQECSSLTLESLGLWKNKASDITNWNFQLHQAMVQATPHSFCKLLFFGFQKKGDDQEQQRDGTMVADHAFVPRQTRLAWLELALYLIELSVCDGSCHRLLPSVVALSSLQAACKILQAKPGAPPASSFQASKHVIEETLRKAKGVSELPNTTFVANRLEYIYQLSQNNGNISNGTQGNNPRRNAGAGGRNGRSNARIASWSCPTLVMDDDGEEEAEKQQQQEAAAFVANNRNNDIVYATRGTIASQTEEDRRPIQYIQCNLDMEQASDRKHRPISPCPMILDHIHRNNSKSNINNAKKAAAASKALF</sequence>
<dbReference type="EMBL" id="CAKOGP040002447">
    <property type="protein sequence ID" value="CAJ1970014.1"/>
    <property type="molecule type" value="Genomic_DNA"/>
</dbReference>
<comment type="caution">
    <text evidence="2">The sequence shown here is derived from an EMBL/GenBank/DDBJ whole genome shotgun (WGS) entry which is preliminary data.</text>
</comment>
<organism evidence="2 3">
    <name type="scientific">Cylindrotheca closterium</name>
    <dbReference type="NCBI Taxonomy" id="2856"/>
    <lineage>
        <taxon>Eukaryota</taxon>
        <taxon>Sar</taxon>
        <taxon>Stramenopiles</taxon>
        <taxon>Ochrophyta</taxon>
        <taxon>Bacillariophyta</taxon>
        <taxon>Bacillariophyceae</taxon>
        <taxon>Bacillariophycidae</taxon>
        <taxon>Bacillariales</taxon>
        <taxon>Bacillariaceae</taxon>
        <taxon>Cylindrotheca</taxon>
    </lineage>
</organism>
<accession>A0AAD2JQ88</accession>
<dbReference type="AlphaFoldDB" id="A0AAD2JQ88"/>
<evidence type="ECO:0000313" key="3">
    <source>
        <dbReference type="Proteomes" id="UP001295423"/>
    </source>
</evidence>